<dbReference type="InterPro" id="IPR011990">
    <property type="entry name" value="TPR-like_helical_dom_sf"/>
</dbReference>
<evidence type="ECO:0000256" key="2">
    <source>
        <dbReference type="ARBA" id="ARBA00022840"/>
    </source>
</evidence>
<dbReference type="SUPFAM" id="SSF48452">
    <property type="entry name" value="TPR-like"/>
    <property type="match status" value="1"/>
</dbReference>
<dbReference type="InterPro" id="IPR027417">
    <property type="entry name" value="P-loop_NTPase"/>
</dbReference>
<keyword evidence="6" id="KW-1185">Reference proteome</keyword>
<proteinExistence type="predicted"/>
<dbReference type="SUPFAM" id="SSF46894">
    <property type="entry name" value="C-terminal effector domain of the bipartite response regulators"/>
    <property type="match status" value="1"/>
</dbReference>
<name>A0ABT8H094_9ACTN</name>
<feature type="domain" description="HTH luxR-type" evidence="4">
    <location>
        <begin position="871"/>
        <end position="936"/>
    </location>
</feature>
<reference evidence="5 6" key="1">
    <citation type="submission" date="2023-07" db="EMBL/GenBank/DDBJ databases">
        <title>Strategy for survival of the halotoleranting strain Dietzia MX2 from the Yakshinskoe mineral salts deposit.</title>
        <authorList>
            <person name="Kharitonova M.A."/>
            <person name="Kupriyanova-Ashina F.G."/>
            <person name="Shakirov T.R."/>
            <person name="Vafina M.S."/>
            <person name="Ilinskaya O.N."/>
        </authorList>
    </citation>
    <scope>NUCLEOTIDE SEQUENCE [LARGE SCALE GENOMIC DNA]</scope>
    <source>
        <strain evidence="5 6">MX2</strain>
    </source>
</reference>
<comment type="caution">
    <text evidence="5">The sequence shown here is derived from an EMBL/GenBank/DDBJ whole genome shotgun (WGS) entry which is preliminary data.</text>
</comment>
<evidence type="ECO:0000313" key="6">
    <source>
        <dbReference type="Proteomes" id="UP001172702"/>
    </source>
</evidence>
<gene>
    <name evidence="5" type="ORF">QYF62_04920</name>
</gene>
<dbReference type="CDD" id="cd06170">
    <property type="entry name" value="LuxR_C_like"/>
    <property type="match status" value="1"/>
</dbReference>
<evidence type="ECO:0000256" key="3">
    <source>
        <dbReference type="SAM" id="MobiDB-lite"/>
    </source>
</evidence>
<dbReference type="Pfam" id="PF00196">
    <property type="entry name" value="GerE"/>
    <property type="match status" value="1"/>
</dbReference>
<dbReference type="Gene3D" id="1.25.40.10">
    <property type="entry name" value="Tetratricopeptide repeat domain"/>
    <property type="match status" value="2"/>
</dbReference>
<dbReference type="PRINTS" id="PR00038">
    <property type="entry name" value="HTHLUXR"/>
</dbReference>
<feature type="compositionally biased region" description="Basic and acidic residues" evidence="3">
    <location>
        <begin position="937"/>
        <end position="953"/>
    </location>
</feature>
<sequence length="959" mass="101251">MTFAHPVPRYGHHRAADRLHSIHGAVAGKRSTTVLVTAADGGGKSHLVDSVVAELAGVTSVLVRALPWEKDTRLVVAARVLERLPRPDTEPPRRAGAAETAGVAGAAGAAETAGPVGDVVLVEALARAFVTAGPGAVVVIDDAEYSDPDSLRVLASAVEAAGRASVMLVLTLGSPAHGPSAELCAELARETVRLGALDQSEIRTLVATRTGREPSAAAARRLLDYTGGEAGAVATVADQAPDSWWIAPFSVPPLPASVERETAALLDAMEPGQREVIEAAAVLSPPVTLESLTALISARGGTVPGPALVSAALDAAHTADLAQVDLSPGAATVRFRSPLLRTAVLRGVPPSELLHLHTLAGRVAEAADDVDGALDHRASASTGPDADLAETLRARALVHARAGRWSSAGHAYLTAAALTPDGDRARDLHIDGVDALINAGRISEARSLAQGLERVRSDPRRDAVLGSLAVHLGHAGEAQVLLDRALAAREGGVPGSPAADPVALAQKFVVHSLCEWRPTRIRHWTRVVTGSGRPDQPEFEEARAIEMLGRAIEGAGGPDASPAVDDRLAGLAPAVAQRFEMAAGWIALARDDLETARRHLGSAVPTADVSGSARISIWAQAWLARTLLLRGDWDDALRVVDTAARRVDDLELDLLAPVVHWPGAVIRSMRGDHLGAAAHLRNLTTSADAYPVQVIPSAMARMQVAASSGDYTSVRLAAEPLVALSRELDIDQPGYWPWHDLYSHALVLAGRLDEAEDLIGPAEARAERRGHRSTLARLGAVRARIAAVRGDVDECNRIFRRSLDHLDGLAMPYYSARMHFGYGQTLRRAGRRREAHLALGTARDIYEQLGARAYVERCDRERRAGGVDVARTGGNSTLTPQESAVATLVAAGRTNAQAAEELFLSVKTVQYHLTRIYSKLGVSGRTELAAHVSRSSEPFRTDSPRIDSARTDPDPTGDL</sequence>
<keyword evidence="1" id="KW-0547">Nucleotide-binding</keyword>
<dbReference type="EMBL" id="JAUHTB010000004">
    <property type="protein sequence ID" value="MDN4505394.1"/>
    <property type="molecule type" value="Genomic_DNA"/>
</dbReference>
<dbReference type="InterPro" id="IPR016032">
    <property type="entry name" value="Sig_transdc_resp-reg_C-effctor"/>
</dbReference>
<keyword evidence="2" id="KW-0067">ATP-binding</keyword>
<evidence type="ECO:0000256" key="1">
    <source>
        <dbReference type="ARBA" id="ARBA00022741"/>
    </source>
</evidence>
<dbReference type="Proteomes" id="UP001172702">
    <property type="component" value="Unassembled WGS sequence"/>
</dbReference>
<feature type="region of interest" description="Disordered" evidence="3">
    <location>
        <begin position="931"/>
        <end position="959"/>
    </location>
</feature>
<dbReference type="PROSITE" id="PS50043">
    <property type="entry name" value="HTH_LUXR_2"/>
    <property type="match status" value="1"/>
</dbReference>
<dbReference type="SUPFAM" id="SSF52540">
    <property type="entry name" value="P-loop containing nucleoside triphosphate hydrolases"/>
    <property type="match status" value="1"/>
</dbReference>
<dbReference type="RefSeq" id="WP_301162325.1">
    <property type="nucleotide sequence ID" value="NZ_JAUHTB010000004.1"/>
</dbReference>
<protein>
    <submittedName>
        <fullName evidence="5">LuxR C-terminal-related transcriptional regulator</fullName>
    </submittedName>
</protein>
<evidence type="ECO:0000313" key="5">
    <source>
        <dbReference type="EMBL" id="MDN4505394.1"/>
    </source>
</evidence>
<dbReference type="InterPro" id="IPR036388">
    <property type="entry name" value="WH-like_DNA-bd_sf"/>
</dbReference>
<dbReference type="PANTHER" id="PTHR16305">
    <property type="entry name" value="TESTICULAR SOLUBLE ADENYLYL CYCLASE"/>
    <property type="match status" value="1"/>
</dbReference>
<dbReference type="InterPro" id="IPR000792">
    <property type="entry name" value="Tscrpt_reg_LuxR_C"/>
</dbReference>
<organism evidence="5 6">
    <name type="scientific">Dietzia maris</name>
    <dbReference type="NCBI Taxonomy" id="37915"/>
    <lineage>
        <taxon>Bacteria</taxon>
        <taxon>Bacillati</taxon>
        <taxon>Actinomycetota</taxon>
        <taxon>Actinomycetes</taxon>
        <taxon>Mycobacteriales</taxon>
        <taxon>Dietziaceae</taxon>
        <taxon>Dietzia</taxon>
    </lineage>
</organism>
<accession>A0ABT8H094</accession>
<dbReference type="Gene3D" id="1.10.10.10">
    <property type="entry name" value="Winged helix-like DNA-binding domain superfamily/Winged helix DNA-binding domain"/>
    <property type="match status" value="1"/>
</dbReference>
<dbReference type="InterPro" id="IPR041664">
    <property type="entry name" value="AAA_16"/>
</dbReference>
<dbReference type="Pfam" id="PF13191">
    <property type="entry name" value="AAA_16"/>
    <property type="match status" value="1"/>
</dbReference>
<dbReference type="PANTHER" id="PTHR16305:SF28">
    <property type="entry name" value="GUANYLATE CYCLASE DOMAIN-CONTAINING PROTEIN"/>
    <property type="match status" value="1"/>
</dbReference>
<dbReference type="SMART" id="SM00421">
    <property type="entry name" value="HTH_LUXR"/>
    <property type="match status" value="1"/>
</dbReference>
<evidence type="ECO:0000259" key="4">
    <source>
        <dbReference type="PROSITE" id="PS50043"/>
    </source>
</evidence>